<dbReference type="Proteomes" id="UP001161160">
    <property type="component" value="Unassembled WGS sequence"/>
</dbReference>
<dbReference type="EMBL" id="JARXYA010000006">
    <property type="protein sequence ID" value="MDH6504062.1"/>
    <property type="molecule type" value="Genomic_DNA"/>
</dbReference>
<name>A0AA43MA76_9BURK</name>
<keyword evidence="2" id="KW-1185">Reference proteome</keyword>
<protein>
    <submittedName>
        <fullName evidence="1">Phage-related tail protein</fullName>
    </submittedName>
</protein>
<comment type="caution">
    <text evidence="1">The sequence shown here is derived from an EMBL/GenBank/DDBJ whole genome shotgun (WGS) entry which is preliminary data.</text>
</comment>
<sequence>MTENQISEYTQKLLDRVVALTHEVENLRTSYGIVRDRLNMNAEQLFVLAKGFTDEAKLVEQFAKLSSQAASIAADMAMLTKNEALIQCANASHQTAKDLDELIAKFKQGHLDN</sequence>
<reference evidence="1" key="1">
    <citation type="submission" date="2023-04" db="EMBL/GenBank/DDBJ databases">
        <title>Genome Encyclopedia of Bacteria and Archaea VI: Functional Genomics of Type Strains.</title>
        <authorList>
            <person name="Whitman W."/>
        </authorList>
    </citation>
    <scope>NUCLEOTIDE SEQUENCE</scope>
    <source>
        <strain evidence="1">Enz.4-51</strain>
    </source>
</reference>
<evidence type="ECO:0000313" key="1">
    <source>
        <dbReference type="EMBL" id="MDH6504062.1"/>
    </source>
</evidence>
<dbReference type="AlphaFoldDB" id="A0AA43MA76"/>
<evidence type="ECO:0000313" key="2">
    <source>
        <dbReference type="Proteomes" id="UP001161160"/>
    </source>
</evidence>
<gene>
    <name evidence="1" type="ORF">M2127_001367</name>
</gene>
<accession>A0AA43MA76</accession>
<proteinExistence type="predicted"/>
<organism evidence="1 2">
    <name type="scientific">Polynucleobacter sphagniphilus</name>
    <dbReference type="NCBI Taxonomy" id="1743169"/>
    <lineage>
        <taxon>Bacteria</taxon>
        <taxon>Pseudomonadati</taxon>
        <taxon>Pseudomonadota</taxon>
        <taxon>Betaproteobacteria</taxon>
        <taxon>Burkholderiales</taxon>
        <taxon>Burkholderiaceae</taxon>
        <taxon>Polynucleobacter</taxon>
    </lineage>
</organism>
<dbReference type="RefSeq" id="WP_280756767.1">
    <property type="nucleotide sequence ID" value="NZ_JARXXW010000005.1"/>
</dbReference>